<feature type="transmembrane region" description="Helical" evidence="2">
    <location>
        <begin position="350"/>
        <end position="371"/>
    </location>
</feature>
<dbReference type="GO" id="GO:0003824">
    <property type="term" value="F:catalytic activity"/>
    <property type="evidence" value="ECO:0007669"/>
    <property type="project" value="UniProtKB-ARBA"/>
</dbReference>
<feature type="domain" description="EAL" evidence="4">
    <location>
        <begin position="700"/>
        <end position="955"/>
    </location>
</feature>
<dbReference type="SUPFAM" id="SSF55073">
    <property type="entry name" value="Nucleotide cyclase"/>
    <property type="match status" value="1"/>
</dbReference>
<evidence type="ECO:0000259" key="3">
    <source>
        <dbReference type="PROSITE" id="PS50112"/>
    </source>
</evidence>
<dbReference type="PANTHER" id="PTHR44757">
    <property type="entry name" value="DIGUANYLATE CYCLASE DGCP"/>
    <property type="match status" value="1"/>
</dbReference>
<dbReference type="Pfam" id="PF07696">
    <property type="entry name" value="7TMR-DISMED2"/>
    <property type="match status" value="1"/>
</dbReference>
<feature type="domain" description="PAS" evidence="3">
    <location>
        <begin position="390"/>
        <end position="428"/>
    </location>
</feature>
<keyword evidence="2" id="KW-0812">Transmembrane</keyword>
<dbReference type="AlphaFoldDB" id="A0A8H9M1S4"/>
<reference evidence="6" key="1">
    <citation type="journal article" date="2014" name="Int. J. Syst. Evol. Microbiol.">
        <title>Complete genome sequence of Corynebacterium casei LMG S-19264T (=DSM 44701T), isolated from a smear-ripened cheese.</title>
        <authorList>
            <consortium name="US DOE Joint Genome Institute (JGI-PGF)"/>
            <person name="Walter F."/>
            <person name="Albersmeier A."/>
            <person name="Kalinowski J."/>
            <person name="Ruckert C."/>
        </authorList>
    </citation>
    <scope>NUCLEOTIDE SEQUENCE</scope>
    <source>
        <strain evidence="6">KCTC 32337</strain>
    </source>
</reference>
<reference evidence="6" key="2">
    <citation type="submission" date="2020-09" db="EMBL/GenBank/DDBJ databases">
        <authorList>
            <person name="Sun Q."/>
            <person name="Kim S."/>
        </authorList>
    </citation>
    <scope>NUCLEOTIDE SEQUENCE</scope>
    <source>
        <strain evidence="6">KCTC 32337</strain>
    </source>
</reference>
<evidence type="ECO:0000256" key="2">
    <source>
        <dbReference type="SAM" id="Phobius"/>
    </source>
</evidence>
<dbReference type="SMART" id="SM00267">
    <property type="entry name" value="GGDEF"/>
    <property type="match status" value="1"/>
</dbReference>
<keyword evidence="2" id="KW-0472">Membrane</keyword>
<evidence type="ECO:0000313" key="6">
    <source>
        <dbReference type="EMBL" id="GGZ75186.1"/>
    </source>
</evidence>
<dbReference type="SMART" id="SM00052">
    <property type="entry name" value="EAL"/>
    <property type="match status" value="1"/>
</dbReference>
<dbReference type="SUPFAM" id="SSF55785">
    <property type="entry name" value="PYP-like sensor domain (PAS domain)"/>
    <property type="match status" value="1"/>
</dbReference>
<dbReference type="InterPro" id="IPR035919">
    <property type="entry name" value="EAL_sf"/>
</dbReference>
<dbReference type="Proteomes" id="UP000622604">
    <property type="component" value="Unassembled WGS sequence"/>
</dbReference>
<feature type="transmembrane region" description="Helical" evidence="2">
    <location>
        <begin position="267"/>
        <end position="283"/>
    </location>
</feature>
<feature type="domain" description="GGDEF" evidence="5">
    <location>
        <begin position="556"/>
        <end position="689"/>
    </location>
</feature>
<feature type="transmembrane region" description="Helical" evidence="2">
    <location>
        <begin position="289"/>
        <end position="310"/>
    </location>
</feature>
<dbReference type="InterPro" id="IPR029787">
    <property type="entry name" value="Nucleotide_cyclase"/>
</dbReference>
<dbReference type="PROSITE" id="PS50887">
    <property type="entry name" value="GGDEF"/>
    <property type="match status" value="1"/>
</dbReference>
<dbReference type="Gene3D" id="3.20.20.450">
    <property type="entry name" value="EAL domain"/>
    <property type="match status" value="1"/>
</dbReference>
<dbReference type="Gene3D" id="2.60.40.2380">
    <property type="match status" value="1"/>
</dbReference>
<dbReference type="Pfam" id="PF00563">
    <property type="entry name" value="EAL"/>
    <property type="match status" value="1"/>
</dbReference>
<dbReference type="FunFam" id="3.30.70.270:FF:000001">
    <property type="entry name" value="Diguanylate cyclase domain protein"/>
    <property type="match status" value="1"/>
</dbReference>
<evidence type="ECO:0000259" key="5">
    <source>
        <dbReference type="PROSITE" id="PS50887"/>
    </source>
</evidence>
<accession>A0A8H9M1S4</accession>
<dbReference type="SUPFAM" id="SSF141868">
    <property type="entry name" value="EAL domain-like"/>
    <property type="match status" value="1"/>
</dbReference>
<evidence type="ECO:0000259" key="4">
    <source>
        <dbReference type="PROSITE" id="PS50883"/>
    </source>
</evidence>
<feature type="transmembrane region" description="Helical" evidence="2">
    <location>
        <begin position="205"/>
        <end position="228"/>
    </location>
</feature>
<dbReference type="InterPro" id="IPR011622">
    <property type="entry name" value="7TMR_DISM_rcpt_extracell_dom2"/>
</dbReference>
<dbReference type="Gene3D" id="3.30.450.20">
    <property type="entry name" value="PAS domain"/>
    <property type="match status" value="1"/>
</dbReference>
<name>A0A8H9M1S4_9ALTE</name>
<dbReference type="Gene3D" id="3.30.70.270">
    <property type="match status" value="1"/>
</dbReference>
<evidence type="ECO:0000313" key="7">
    <source>
        <dbReference type="Proteomes" id="UP000622604"/>
    </source>
</evidence>
<evidence type="ECO:0000256" key="1">
    <source>
        <dbReference type="ARBA" id="ARBA00001946"/>
    </source>
</evidence>
<feature type="transmembrane region" description="Helical" evidence="2">
    <location>
        <begin position="176"/>
        <end position="198"/>
    </location>
</feature>
<dbReference type="InterPro" id="IPR000014">
    <property type="entry name" value="PAS"/>
</dbReference>
<dbReference type="NCBIfam" id="TIGR00254">
    <property type="entry name" value="GGDEF"/>
    <property type="match status" value="1"/>
</dbReference>
<dbReference type="InterPro" id="IPR001633">
    <property type="entry name" value="EAL_dom"/>
</dbReference>
<dbReference type="InterPro" id="IPR035965">
    <property type="entry name" value="PAS-like_dom_sf"/>
</dbReference>
<gene>
    <name evidence="6" type="ORF">GCM10011274_36780</name>
</gene>
<sequence length="960" mass="108231">MLLIVMQISQAVSAQVELTPVNVSNSAAPINLMEHSQWLVADNRVQLSDIQELTTWRSEFSPQPLNANQSLWGKVTLTSESSNKPFFISIDNPRIDALDIYILDERDRIINSYRMGTSRPLDNGPFAHRLFVIPLDIPYAQPRNIYVKVRDNGPLVFAFTLQTETALLDKEQRNSIVFSLISGALAMMVLYFLVTYTLLRSPVRFWFSVASTAYLLLFLNSQGVVSYLSGYNAYIDNISTILCALLLFSLAKITFTIFRPLPTYYRYFLYATGWISAASAFVLNSYHQILLVSGAAALAVVTIAVLAIFYRYKGHHISNRMFALGLTLIALTTAAHTGLYLKWLAFPEQLSLTLSALIIIGIVLIAVAIAAHEKVIAFRHYTEQQDAIRDLQQFVDMFEDAPEGRFITSLDGELLRANRAMAKIFGYEDVAHMKAQLDSVSTLYAQSHERELLLGELHKNQSTLGKEIKGQTRQNQPLWLLVSAQLSDSSKGLAKGDGTSSDKIIYGSILDISKQKAADQNIEYMASHDTLTGFYQRQEFEKRLHAAIIQAKQEQDELTLLHVNIDQFKAINDTYGHKAGDAILRQFSQLMLKIVTVDNMIGRLGGDEFGILLTGSNAQNSFMLANKLLNTVQNYDFSWEERRLSIGISIGQVSWNEKVTSSEQLLSMADSACYMAKTLGRNRLHTYSSTDKQIAKYESQLSWLPRIQHALTHNGFELHMQTYMPMTSIAQGHHYEILLRLVDEHDQRVLPNEFLPAAERYNLSAKIDRWVIDTYFTWLNQNPQHKEDLVRCNINLSGQSLGNQDLKLFILSAFEKYHVPHSKICFEITESMAILKLDETIEFINTFKALGCTFALDDFGSGFSSYNYLKNLPVDQVKIDGEFVKSILIDSVDMAMVTSIKDIASAMKIQTIAEYVESKEIMVELGKIGVDFVQGFGVNKPAPLHTLKDDDQLLKSKPES</sequence>
<dbReference type="CDD" id="cd01949">
    <property type="entry name" value="GGDEF"/>
    <property type="match status" value="1"/>
</dbReference>
<dbReference type="InterPro" id="IPR043128">
    <property type="entry name" value="Rev_trsase/Diguanyl_cyclase"/>
</dbReference>
<dbReference type="Pfam" id="PF00990">
    <property type="entry name" value="GGDEF"/>
    <property type="match status" value="1"/>
</dbReference>
<dbReference type="PROSITE" id="PS50883">
    <property type="entry name" value="EAL"/>
    <property type="match status" value="1"/>
</dbReference>
<comment type="cofactor">
    <cofactor evidence="1">
        <name>Mg(2+)</name>
        <dbReference type="ChEBI" id="CHEBI:18420"/>
    </cofactor>
</comment>
<comment type="caution">
    <text evidence="6">The sequence shown here is derived from an EMBL/GenBank/DDBJ whole genome shotgun (WGS) entry which is preliminary data.</text>
</comment>
<proteinExistence type="predicted"/>
<feature type="transmembrane region" description="Helical" evidence="2">
    <location>
        <begin position="322"/>
        <end position="344"/>
    </location>
</feature>
<dbReference type="PROSITE" id="PS50112">
    <property type="entry name" value="PAS"/>
    <property type="match status" value="1"/>
</dbReference>
<dbReference type="InterPro" id="IPR052155">
    <property type="entry name" value="Biofilm_reg_signaling"/>
</dbReference>
<organism evidence="6 7">
    <name type="scientific">Paraglaciecola chathamensis</name>
    <dbReference type="NCBI Taxonomy" id="368405"/>
    <lineage>
        <taxon>Bacteria</taxon>
        <taxon>Pseudomonadati</taxon>
        <taxon>Pseudomonadota</taxon>
        <taxon>Gammaproteobacteria</taxon>
        <taxon>Alteromonadales</taxon>
        <taxon>Alteromonadaceae</taxon>
        <taxon>Paraglaciecola</taxon>
    </lineage>
</organism>
<protein>
    <submittedName>
        <fullName evidence="6">Uncharacterized protein</fullName>
    </submittedName>
</protein>
<keyword evidence="2" id="KW-1133">Transmembrane helix</keyword>
<dbReference type="InterPro" id="IPR000160">
    <property type="entry name" value="GGDEF_dom"/>
</dbReference>
<dbReference type="CDD" id="cd01948">
    <property type="entry name" value="EAL"/>
    <property type="match status" value="1"/>
</dbReference>
<dbReference type="EMBL" id="BMZC01000012">
    <property type="protein sequence ID" value="GGZ75186.1"/>
    <property type="molecule type" value="Genomic_DNA"/>
</dbReference>
<dbReference type="CDD" id="cd00130">
    <property type="entry name" value="PAS"/>
    <property type="match status" value="1"/>
</dbReference>
<feature type="transmembrane region" description="Helical" evidence="2">
    <location>
        <begin position="234"/>
        <end position="255"/>
    </location>
</feature>
<dbReference type="PANTHER" id="PTHR44757:SF4">
    <property type="entry name" value="DIGUANYLATE CYCLASE DGCE-RELATED"/>
    <property type="match status" value="1"/>
</dbReference>